<accession>A0ABS6E798</accession>
<protein>
    <recommendedName>
        <fullName evidence="4">Lipoprotein</fullName>
    </recommendedName>
</protein>
<evidence type="ECO:0000313" key="2">
    <source>
        <dbReference type="EMBL" id="MBU5438793.1"/>
    </source>
</evidence>
<gene>
    <name evidence="2" type="ORF">KQI42_12265</name>
</gene>
<comment type="caution">
    <text evidence="2">The sequence shown here is derived from an EMBL/GenBank/DDBJ whole genome shotgun (WGS) entry which is preliminary data.</text>
</comment>
<reference evidence="2 3" key="1">
    <citation type="submission" date="2021-06" db="EMBL/GenBank/DDBJ databases">
        <authorList>
            <person name="Sun Q."/>
            <person name="Li D."/>
        </authorList>
    </citation>
    <scope>NUCLEOTIDE SEQUENCE [LARGE SCALE GENOMIC DNA]</scope>
    <source>
        <strain evidence="2 3">MSJ-40</strain>
    </source>
</reference>
<keyword evidence="3" id="KW-1185">Reference proteome</keyword>
<organism evidence="2 3">
    <name type="scientific">Tissierella simiarum</name>
    <dbReference type="NCBI Taxonomy" id="2841534"/>
    <lineage>
        <taxon>Bacteria</taxon>
        <taxon>Bacillati</taxon>
        <taxon>Bacillota</taxon>
        <taxon>Tissierellia</taxon>
        <taxon>Tissierellales</taxon>
        <taxon>Tissierellaceae</taxon>
        <taxon>Tissierella</taxon>
    </lineage>
</organism>
<feature type="transmembrane region" description="Helical" evidence="1">
    <location>
        <begin position="7"/>
        <end position="25"/>
    </location>
</feature>
<evidence type="ECO:0008006" key="4">
    <source>
        <dbReference type="Google" id="ProtNLM"/>
    </source>
</evidence>
<dbReference type="RefSeq" id="WP_216520171.1">
    <property type="nucleotide sequence ID" value="NZ_JAHLPM010000010.1"/>
</dbReference>
<name>A0ABS6E798_9FIRM</name>
<proteinExistence type="predicted"/>
<evidence type="ECO:0000313" key="3">
    <source>
        <dbReference type="Proteomes" id="UP000749471"/>
    </source>
</evidence>
<dbReference type="EMBL" id="JAHLPM010000010">
    <property type="protein sequence ID" value="MBU5438793.1"/>
    <property type="molecule type" value="Genomic_DNA"/>
</dbReference>
<keyword evidence="1" id="KW-1133">Transmembrane helix</keyword>
<evidence type="ECO:0000256" key="1">
    <source>
        <dbReference type="SAM" id="Phobius"/>
    </source>
</evidence>
<keyword evidence="1" id="KW-0472">Membrane</keyword>
<dbReference type="Proteomes" id="UP000749471">
    <property type="component" value="Unassembled WGS sequence"/>
</dbReference>
<keyword evidence="1" id="KW-0812">Transmembrane</keyword>
<sequence>MNNKRRFIFLSLIIVGLILSLKGIYRLHNNKKWVQLHDNMHEADKIEVIGYKTDKIVFENNNNLELFKEKFFPITDVNVNKKIIDQYIVRPFFKVNFFKNGSLLVSIQIFQQSDEIEKDKISEDLNYLTFKIKDNYCIAKIQGKYFTISTMDKDLGDLLETKN</sequence>